<dbReference type="EMBL" id="CAJVQB010137631">
    <property type="protein sequence ID" value="CAG8854409.1"/>
    <property type="molecule type" value="Genomic_DNA"/>
</dbReference>
<protein>
    <submittedName>
        <fullName evidence="1">36646_t:CDS:1</fullName>
    </submittedName>
</protein>
<feature type="non-terminal residue" evidence="1">
    <location>
        <position position="1"/>
    </location>
</feature>
<name>A0ABN7XJS2_GIGMA</name>
<evidence type="ECO:0000313" key="1">
    <source>
        <dbReference type="EMBL" id="CAG8854409.1"/>
    </source>
</evidence>
<evidence type="ECO:0000313" key="2">
    <source>
        <dbReference type="Proteomes" id="UP000789901"/>
    </source>
</evidence>
<keyword evidence="2" id="KW-1185">Reference proteome</keyword>
<dbReference type="Proteomes" id="UP000789901">
    <property type="component" value="Unassembled WGS sequence"/>
</dbReference>
<sequence>FGKDLKKAIDELIIKHKLNNLSGQSIVNIYHIELDYKENQ</sequence>
<gene>
    <name evidence="1" type="ORF">GMARGA_LOCUS43230</name>
</gene>
<proteinExistence type="predicted"/>
<reference evidence="1 2" key="1">
    <citation type="submission" date="2021-06" db="EMBL/GenBank/DDBJ databases">
        <authorList>
            <person name="Kallberg Y."/>
            <person name="Tangrot J."/>
            <person name="Rosling A."/>
        </authorList>
    </citation>
    <scope>NUCLEOTIDE SEQUENCE [LARGE SCALE GENOMIC DNA]</scope>
    <source>
        <strain evidence="1 2">120-4 pot B 10/14</strain>
    </source>
</reference>
<feature type="non-terminal residue" evidence="1">
    <location>
        <position position="40"/>
    </location>
</feature>
<accession>A0ABN7XJS2</accession>
<organism evidence="1 2">
    <name type="scientific">Gigaspora margarita</name>
    <dbReference type="NCBI Taxonomy" id="4874"/>
    <lineage>
        <taxon>Eukaryota</taxon>
        <taxon>Fungi</taxon>
        <taxon>Fungi incertae sedis</taxon>
        <taxon>Mucoromycota</taxon>
        <taxon>Glomeromycotina</taxon>
        <taxon>Glomeromycetes</taxon>
        <taxon>Diversisporales</taxon>
        <taxon>Gigasporaceae</taxon>
        <taxon>Gigaspora</taxon>
    </lineage>
</organism>
<comment type="caution">
    <text evidence="1">The sequence shown here is derived from an EMBL/GenBank/DDBJ whole genome shotgun (WGS) entry which is preliminary data.</text>
</comment>